<organism evidence="1 2">
    <name type="scientific">Romanomermis culicivorax</name>
    <name type="common">Nematode worm</name>
    <dbReference type="NCBI Taxonomy" id="13658"/>
    <lineage>
        <taxon>Eukaryota</taxon>
        <taxon>Metazoa</taxon>
        <taxon>Ecdysozoa</taxon>
        <taxon>Nematoda</taxon>
        <taxon>Enoplea</taxon>
        <taxon>Dorylaimia</taxon>
        <taxon>Mermithida</taxon>
        <taxon>Mermithoidea</taxon>
        <taxon>Mermithidae</taxon>
        <taxon>Romanomermis</taxon>
    </lineage>
</organism>
<name>A0A915IU43_ROMCU</name>
<dbReference type="AlphaFoldDB" id="A0A915IU43"/>
<accession>A0A915IU43</accession>
<keyword evidence="1" id="KW-1185">Reference proteome</keyword>
<protein>
    <submittedName>
        <fullName evidence="2">Uncharacterized protein</fullName>
    </submittedName>
</protein>
<reference evidence="2" key="1">
    <citation type="submission" date="2022-11" db="UniProtKB">
        <authorList>
            <consortium name="WormBaseParasite"/>
        </authorList>
    </citation>
    <scope>IDENTIFICATION</scope>
</reference>
<dbReference type="Proteomes" id="UP000887565">
    <property type="component" value="Unplaced"/>
</dbReference>
<dbReference type="WBParaSite" id="nRc.2.0.1.t16899-RA">
    <property type="protein sequence ID" value="nRc.2.0.1.t16899-RA"/>
    <property type="gene ID" value="nRc.2.0.1.g16899"/>
</dbReference>
<proteinExistence type="predicted"/>
<evidence type="ECO:0000313" key="2">
    <source>
        <dbReference type="WBParaSite" id="nRc.2.0.1.t16899-RA"/>
    </source>
</evidence>
<evidence type="ECO:0000313" key="1">
    <source>
        <dbReference type="Proteomes" id="UP000887565"/>
    </source>
</evidence>
<sequence>MGNHASKFRKHLQRGDEFAVMQLYERHADMRKSLDANASYGEHFNNNTALHFACIHAMKLMI</sequence>